<organism evidence="2 3">
    <name type="scientific">Hafnia alvei</name>
    <dbReference type="NCBI Taxonomy" id="569"/>
    <lineage>
        <taxon>Bacteria</taxon>
        <taxon>Pseudomonadati</taxon>
        <taxon>Pseudomonadota</taxon>
        <taxon>Gammaproteobacteria</taxon>
        <taxon>Enterobacterales</taxon>
        <taxon>Hafniaceae</taxon>
        <taxon>Hafnia</taxon>
    </lineage>
</organism>
<evidence type="ECO:0000256" key="1">
    <source>
        <dbReference type="SAM" id="SignalP"/>
    </source>
</evidence>
<dbReference type="RefSeq" id="WP_043493533.1">
    <property type="nucleotide sequence ID" value="NZ_CALJTU010000059.1"/>
</dbReference>
<sequence>MKIFVSLLGVGALCALSLLSGCSNKTNSQVADSKGTELSQSIRNYAGDIQSAIEWHFKIQPSFKGKICNLRINLAPDGRLLAVTAEDGDPTLCSDAVKAVKLAKFPKPPSNEVYQIFKNTIIAVRPD</sequence>
<dbReference type="EMBL" id="UGHP01000001">
    <property type="protein sequence ID" value="STQ80641.1"/>
    <property type="molecule type" value="Genomic_DNA"/>
</dbReference>
<dbReference type="NCBIfam" id="TIGR02794">
    <property type="entry name" value="tolA_full"/>
    <property type="match status" value="1"/>
</dbReference>
<feature type="signal peptide" evidence="1">
    <location>
        <begin position="1"/>
        <end position="25"/>
    </location>
</feature>
<dbReference type="GO" id="GO:0043213">
    <property type="term" value="P:bacteriocin transport"/>
    <property type="evidence" value="ECO:0007669"/>
    <property type="project" value="InterPro"/>
</dbReference>
<gene>
    <name evidence="2" type="primary">tolA_3</name>
    <name evidence="2" type="ORF">NCTC8105_02767</name>
</gene>
<name>A0A377PL10_HAFAL</name>
<accession>A0A377PL10</accession>
<dbReference type="Proteomes" id="UP000254821">
    <property type="component" value="Unassembled WGS sequence"/>
</dbReference>
<dbReference type="SUPFAM" id="SSF74653">
    <property type="entry name" value="TolA/TonB C-terminal domain"/>
    <property type="match status" value="1"/>
</dbReference>
<dbReference type="InterPro" id="IPR014161">
    <property type="entry name" value="Tol-Pal_TolA"/>
</dbReference>
<dbReference type="Gene3D" id="3.30.1150.10">
    <property type="match status" value="1"/>
</dbReference>
<dbReference type="AlphaFoldDB" id="A0A377PL10"/>
<reference evidence="2 3" key="1">
    <citation type="submission" date="2018-06" db="EMBL/GenBank/DDBJ databases">
        <authorList>
            <consortium name="Pathogen Informatics"/>
            <person name="Doyle S."/>
        </authorList>
    </citation>
    <scope>NUCLEOTIDE SEQUENCE [LARGE SCALE GENOMIC DNA]</scope>
    <source>
        <strain evidence="2 3">NCTC8105</strain>
    </source>
</reference>
<evidence type="ECO:0000313" key="3">
    <source>
        <dbReference type="Proteomes" id="UP000254821"/>
    </source>
</evidence>
<proteinExistence type="predicted"/>
<dbReference type="Pfam" id="PF06519">
    <property type="entry name" value="TolA"/>
    <property type="match status" value="1"/>
</dbReference>
<dbReference type="GO" id="GO:0019534">
    <property type="term" value="F:toxin transmembrane transporter activity"/>
    <property type="evidence" value="ECO:0007669"/>
    <property type="project" value="InterPro"/>
</dbReference>
<dbReference type="GO" id="GO:0016020">
    <property type="term" value="C:membrane"/>
    <property type="evidence" value="ECO:0007669"/>
    <property type="project" value="InterPro"/>
</dbReference>
<keyword evidence="1" id="KW-0732">Signal</keyword>
<dbReference type="PROSITE" id="PS51257">
    <property type="entry name" value="PROKAR_LIPOPROTEIN"/>
    <property type="match status" value="1"/>
</dbReference>
<protein>
    <submittedName>
        <fullName evidence="2">Cell envelope integrity inner membrane protein TolA</fullName>
    </submittedName>
</protein>
<feature type="chain" id="PRO_5043164930" evidence="1">
    <location>
        <begin position="26"/>
        <end position="127"/>
    </location>
</feature>
<evidence type="ECO:0000313" key="2">
    <source>
        <dbReference type="EMBL" id="STQ80641.1"/>
    </source>
</evidence>